<dbReference type="EMBL" id="JAAMOB010000011">
    <property type="protein sequence ID" value="KAF4107749.1"/>
    <property type="molecule type" value="Genomic_DNA"/>
</dbReference>
<protein>
    <submittedName>
        <fullName evidence="2">Uncharacterized protein</fullName>
    </submittedName>
</protein>
<evidence type="ECO:0000256" key="1">
    <source>
        <dbReference type="SAM" id="MobiDB-lite"/>
    </source>
</evidence>
<feature type="compositionally biased region" description="Basic and acidic residues" evidence="1">
    <location>
        <begin position="1"/>
        <end position="25"/>
    </location>
</feature>
<dbReference type="AlphaFoldDB" id="A0A7J6CK98"/>
<gene>
    <name evidence="2" type="ORF">G5714_012113</name>
</gene>
<dbReference type="Proteomes" id="UP000579812">
    <property type="component" value="Unassembled WGS sequence"/>
</dbReference>
<name>A0A7J6CK98_9TELE</name>
<comment type="caution">
    <text evidence="2">The sequence shown here is derived from an EMBL/GenBank/DDBJ whole genome shotgun (WGS) entry which is preliminary data.</text>
</comment>
<organism evidence="2 3">
    <name type="scientific">Onychostoma macrolepis</name>
    <dbReference type="NCBI Taxonomy" id="369639"/>
    <lineage>
        <taxon>Eukaryota</taxon>
        <taxon>Metazoa</taxon>
        <taxon>Chordata</taxon>
        <taxon>Craniata</taxon>
        <taxon>Vertebrata</taxon>
        <taxon>Euteleostomi</taxon>
        <taxon>Actinopterygii</taxon>
        <taxon>Neopterygii</taxon>
        <taxon>Teleostei</taxon>
        <taxon>Ostariophysi</taxon>
        <taxon>Cypriniformes</taxon>
        <taxon>Cyprinidae</taxon>
        <taxon>Acrossocheilinae</taxon>
        <taxon>Onychostoma</taxon>
    </lineage>
</organism>
<keyword evidence="3" id="KW-1185">Reference proteome</keyword>
<evidence type="ECO:0000313" key="2">
    <source>
        <dbReference type="EMBL" id="KAF4107749.1"/>
    </source>
</evidence>
<evidence type="ECO:0000313" key="3">
    <source>
        <dbReference type="Proteomes" id="UP000579812"/>
    </source>
</evidence>
<reference evidence="2 3" key="1">
    <citation type="submission" date="2020-04" db="EMBL/GenBank/DDBJ databases">
        <title>Chromosome-level genome assembly of a cyprinid fish Onychostoma macrolepis by integration of Nanopore Sequencing, Bionano and Hi-C technology.</title>
        <authorList>
            <person name="Wang D."/>
        </authorList>
    </citation>
    <scope>NUCLEOTIDE SEQUENCE [LARGE SCALE GENOMIC DNA]</scope>
    <source>
        <strain evidence="2">SWU-2019</strain>
        <tissue evidence="2">Muscle</tissue>
    </source>
</reference>
<dbReference type="OrthoDB" id="2333662at2759"/>
<sequence length="99" mass="9907">MSKEQQLRFRGHGGNDEELVHRGDEESASLVGTGAMARAEIASVSAKAGPFGVKVGLGFDTGASAGLDGVEAKVLGTGFSVGPRTGVAVLGNEASCSVM</sequence>
<feature type="region of interest" description="Disordered" evidence="1">
    <location>
        <begin position="1"/>
        <end position="27"/>
    </location>
</feature>
<proteinExistence type="predicted"/>
<accession>A0A7J6CK98</accession>